<dbReference type="EMBL" id="JAHLQT010028808">
    <property type="protein sequence ID" value="KAG7161812.1"/>
    <property type="molecule type" value="Genomic_DNA"/>
</dbReference>
<feature type="compositionally biased region" description="Basic and acidic residues" evidence="1">
    <location>
        <begin position="1"/>
        <end position="11"/>
    </location>
</feature>
<protein>
    <submittedName>
        <fullName evidence="2">Uncharacterized protein</fullName>
    </submittedName>
</protein>
<comment type="caution">
    <text evidence="2">The sequence shown here is derived from an EMBL/GenBank/DDBJ whole genome shotgun (WGS) entry which is preliminary data.</text>
</comment>
<proteinExistence type="predicted"/>
<organism evidence="2 3">
    <name type="scientific">Homarus americanus</name>
    <name type="common">American lobster</name>
    <dbReference type="NCBI Taxonomy" id="6706"/>
    <lineage>
        <taxon>Eukaryota</taxon>
        <taxon>Metazoa</taxon>
        <taxon>Ecdysozoa</taxon>
        <taxon>Arthropoda</taxon>
        <taxon>Crustacea</taxon>
        <taxon>Multicrustacea</taxon>
        <taxon>Malacostraca</taxon>
        <taxon>Eumalacostraca</taxon>
        <taxon>Eucarida</taxon>
        <taxon>Decapoda</taxon>
        <taxon>Pleocyemata</taxon>
        <taxon>Astacidea</taxon>
        <taxon>Nephropoidea</taxon>
        <taxon>Nephropidae</taxon>
        <taxon>Homarus</taxon>
    </lineage>
</organism>
<gene>
    <name evidence="2" type="ORF">Hamer_G007466</name>
</gene>
<keyword evidence="3" id="KW-1185">Reference proteome</keyword>
<dbReference type="Proteomes" id="UP000747542">
    <property type="component" value="Unassembled WGS sequence"/>
</dbReference>
<sequence length="168" mass="18655">MAVEKVNKENPKPSLTTIRGVKKRKYPLEMKREMLKMIKSSARTCESMQLSDSDQALPVPANQEEEGKKIVDDPTPSTSPPHNHEMLSVCPYYSVLCKAQPVNALANITLGDDDGTTDDDSEVLGDLLMEELPQDVEGFDAEFIMALKWVSKHKHMVVSNAKKAADII</sequence>
<feature type="region of interest" description="Disordered" evidence="1">
    <location>
        <begin position="1"/>
        <end position="20"/>
    </location>
</feature>
<feature type="compositionally biased region" description="Polar residues" evidence="1">
    <location>
        <begin position="42"/>
        <end position="54"/>
    </location>
</feature>
<dbReference type="AlphaFoldDB" id="A0A8J5MSE9"/>
<accession>A0A8J5MSE9</accession>
<evidence type="ECO:0000256" key="1">
    <source>
        <dbReference type="SAM" id="MobiDB-lite"/>
    </source>
</evidence>
<name>A0A8J5MSE9_HOMAM</name>
<evidence type="ECO:0000313" key="2">
    <source>
        <dbReference type="EMBL" id="KAG7161812.1"/>
    </source>
</evidence>
<feature type="region of interest" description="Disordered" evidence="1">
    <location>
        <begin position="42"/>
        <end position="83"/>
    </location>
</feature>
<evidence type="ECO:0000313" key="3">
    <source>
        <dbReference type="Proteomes" id="UP000747542"/>
    </source>
</evidence>
<reference evidence="2" key="1">
    <citation type="journal article" date="2021" name="Sci. Adv.">
        <title>The American lobster genome reveals insights on longevity, neural, and immune adaptations.</title>
        <authorList>
            <person name="Polinski J.M."/>
            <person name="Zimin A.V."/>
            <person name="Clark K.F."/>
            <person name="Kohn A.B."/>
            <person name="Sadowski N."/>
            <person name="Timp W."/>
            <person name="Ptitsyn A."/>
            <person name="Khanna P."/>
            <person name="Romanova D.Y."/>
            <person name="Williams P."/>
            <person name="Greenwood S.J."/>
            <person name="Moroz L.L."/>
            <person name="Walt D.R."/>
            <person name="Bodnar A.G."/>
        </authorList>
    </citation>
    <scope>NUCLEOTIDE SEQUENCE</scope>
    <source>
        <strain evidence="2">GMGI-L3</strain>
    </source>
</reference>